<dbReference type="HOGENOM" id="CLU_2442451_0_0_1"/>
<dbReference type="Proteomes" id="UP000023758">
    <property type="component" value="Unassembled WGS sequence"/>
</dbReference>
<proteinExistence type="predicted"/>
<reference evidence="1" key="1">
    <citation type="submission" date="2014-02" db="EMBL/GenBank/DDBJ databases">
        <title>The Genome Sequence of Trichophyton rubrum (morphotype fischeri) CBS 288.86.</title>
        <authorList>
            <consortium name="The Broad Institute Genomics Platform"/>
            <person name="Cuomo C.A."/>
            <person name="White T.C."/>
            <person name="Graser Y."/>
            <person name="Martinez-Rossi N."/>
            <person name="Heitman J."/>
            <person name="Young S.K."/>
            <person name="Zeng Q."/>
            <person name="Gargeya S."/>
            <person name="Abouelleil A."/>
            <person name="Alvarado L."/>
            <person name="Chapman S.B."/>
            <person name="Gainer-Dewar J."/>
            <person name="Goldberg J."/>
            <person name="Griggs A."/>
            <person name="Gujja S."/>
            <person name="Hansen M."/>
            <person name="Howarth C."/>
            <person name="Imamovic A."/>
            <person name="Larimer J."/>
            <person name="Martinez D."/>
            <person name="Murphy C."/>
            <person name="Pearson M.D."/>
            <person name="Persinoti G."/>
            <person name="Poon T."/>
            <person name="Priest M."/>
            <person name="Roberts A.D."/>
            <person name="Saif S."/>
            <person name="Shea T.D."/>
            <person name="Sykes S.N."/>
            <person name="Wortman J."/>
            <person name="Nusbaum C."/>
            <person name="Birren B."/>
        </authorList>
    </citation>
    <scope>NUCLEOTIDE SEQUENCE [LARGE SCALE GENOMIC DNA]</scope>
    <source>
        <strain evidence="1">CBS 288.86</strain>
    </source>
</reference>
<sequence length="90" mass="10284">MATGPKVKKPEPPKPRASEYLDRLDLAEAATVVFPLSEKIRVIFARYSDGSLDEKTEGRRVPTRYVPETAAFRLRKELGRPRKRRCGEVQ</sequence>
<gene>
    <name evidence="1" type="ORF">H103_05675</name>
</gene>
<protein>
    <submittedName>
        <fullName evidence="1">Uncharacterized protein</fullName>
    </submittedName>
</protein>
<organism evidence="1">
    <name type="scientific">Trichophyton rubrum CBS 288.86</name>
    <dbReference type="NCBI Taxonomy" id="1215330"/>
    <lineage>
        <taxon>Eukaryota</taxon>
        <taxon>Fungi</taxon>
        <taxon>Dikarya</taxon>
        <taxon>Ascomycota</taxon>
        <taxon>Pezizomycotina</taxon>
        <taxon>Eurotiomycetes</taxon>
        <taxon>Eurotiomycetidae</taxon>
        <taxon>Onygenales</taxon>
        <taxon>Arthrodermataceae</taxon>
        <taxon>Trichophyton</taxon>
    </lineage>
</organism>
<dbReference type="EMBL" id="KK207876">
    <property type="protein sequence ID" value="EZF50853.1"/>
    <property type="molecule type" value="Genomic_DNA"/>
</dbReference>
<dbReference type="AlphaFoldDB" id="A0A022VYP1"/>
<evidence type="ECO:0000313" key="1">
    <source>
        <dbReference type="EMBL" id="EZF50853.1"/>
    </source>
</evidence>
<accession>A0A022VYP1</accession>
<name>A0A022VYP1_TRIRU</name>